<gene>
    <name evidence="2" type="ORF">CRENPOLYSF2_3590006</name>
</gene>
<dbReference type="InterPro" id="IPR035093">
    <property type="entry name" value="RelE/ParE_toxin_dom_sf"/>
</dbReference>
<evidence type="ECO:0000256" key="1">
    <source>
        <dbReference type="ARBA" id="ARBA00022649"/>
    </source>
</evidence>
<dbReference type="Pfam" id="PF05016">
    <property type="entry name" value="ParE_toxin"/>
    <property type="match status" value="1"/>
</dbReference>
<organism evidence="2 3">
    <name type="scientific">Crenothrix polyspora</name>
    <dbReference type="NCBI Taxonomy" id="360316"/>
    <lineage>
        <taxon>Bacteria</taxon>
        <taxon>Pseudomonadati</taxon>
        <taxon>Pseudomonadota</taxon>
        <taxon>Gammaproteobacteria</taxon>
        <taxon>Methylococcales</taxon>
        <taxon>Crenotrichaceae</taxon>
        <taxon>Crenothrix</taxon>
    </lineage>
</organism>
<dbReference type="RefSeq" id="WP_179210251.1">
    <property type="nucleotide sequence ID" value="NZ_FUKJ01000289.1"/>
</dbReference>
<dbReference type="Proteomes" id="UP000195442">
    <property type="component" value="Unassembled WGS sequence"/>
</dbReference>
<dbReference type="InterPro" id="IPR007712">
    <property type="entry name" value="RelE/ParE_toxin"/>
</dbReference>
<dbReference type="EMBL" id="FUKJ01000289">
    <property type="protein sequence ID" value="SJM93752.1"/>
    <property type="molecule type" value="Genomic_DNA"/>
</dbReference>
<keyword evidence="3" id="KW-1185">Reference proteome</keyword>
<dbReference type="Gene3D" id="3.30.2310.20">
    <property type="entry name" value="RelE-like"/>
    <property type="match status" value="1"/>
</dbReference>
<sequence>MNYFFNPKARAEHLEHVAYYQSQRHGLGARYLTAFTAAMVNVCAAPQRYKIKFPPDIRQYQVAGFPYNILYRHIGEEVEVLAVAPHRRCPDYWLERL</sequence>
<name>A0A1R4HBW9_9GAMM</name>
<protein>
    <recommendedName>
        <fullName evidence="4">Plasmid stabilization system</fullName>
    </recommendedName>
</protein>
<dbReference type="AlphaFoldDB" id="A0A1R4HBW9"/>
<evidence type="ECO:0008006" key="4">
    <source>
        <dbReference type="Google" id="ProtNLM"/>
    </source>
</evidence>
<reference evidence="3" key="1">
    <citation type="submission" date="2017-02" db="EMBL/GenBank/DDBJ databases">
        <authorList>
            <person name="Daims H."/>
        </authorList>
    </citation>
    <scope>NUCLEOTIDE SEQUENCE [LARGE SCALE GENOMIC DNA]</scope>
</reference>
<evidence type="ECO:0000313" key="3">
    <source>
        <dbReference type="Proteomes" id="UP000195442"/>
    </source>
</evidence>
<evidence type="ECO:0000313" key="2">
    <source>
        <dbReference type="EMBL" id="SJM93752.1"/>
    </source>
</evidence>
<accession>A0A1R4HBW9</accession>
<proteinExistence type="predicted"/>
<keyword evidence="1" id="KW-1277">Toxin-antitoxin system</keyword>